<dbReference type="Proteomes" id="UP000521868">
    <property type="component" value="Unassembled WGS sequence"/>
</dbReference>
<keyword evidence="6" id="KW-1185">Reference proteome</keyword>
<dbReference type="PIRSF" id="PIRSF004846">
    <property type="entry name" value="ModA"/>
    <property type="match status" value="1"/>
</dbReference>
<evidence type="ECO:0000256" key="2">
    <source>
        <dbReference type="ARBA" id="ARBA00022723"/>
    </source>
</evidence>
<comment type="similarity">
    <text evidence="1">Belongs to the bacterial solute-binding protein ModA family.</text>
</comment>
<dbReference type="InterPro" id="IPR050682">
    <property type="entry name" value="ModA/WtpA"/>
</dbReference>
<gene>
    <name evidence="5" type="primary">modA</name>
    <name evidence="5" type="ORF">RAMLITH_13310</name>
</gene>
<evidence type="ECO:0000256" key="1">
    <source>
        <dbReference type="ARBA" id="ARBA00009175"/>
    </source>
</evidence>
<organism evidence="5 6">
    <name type="scientific">Ramlibacter lithotrophicus</name>
    <dbReference type="NCBI Taxonomy" id="2606681"/>
    <lineage>
        <taxon>Bacteria</taxon>
        <taxon>Pseudomonadati</taxon>
        <taxon>Pseudomonadota</taxon>
        <taxon>Betaproteobacteria</taxon>
        <taxon>Burkholderiales</taxon>
        <taxon>Comamonadaceae</taxon>
        <taxon>Ramlibacter</taxon>
    </lineage>
</organism>
<dbReference type="Pfam" id="PF13531">
    <property type="entry name" value="SBP_bac_11"/>
    <property type="match status" value="1"/>
</dbReference>
<protein>
    <submittedName>
        <fullName evidence="5">Molybdate ABC transporter substrate-binding protein</fullName>
    </submittedName>
</protein>
<evidence type="ECO:0000313" key="5">
    <source>
        <dbReference type="EMBL" id="NKE66806.1"/>
    </source>
</evidence>
<dbReference type="CDD" id="cd13539">
    <property type="entry name" value="PBP2_AvModA"/>
    <property type="match status" value="1"/>
</dbReference>
<feature type="binding site" evidence="4">
    <location>
        <position position="154"/>
    </location>
    <ligand>
        <name>molybdate</name>
        <dbReference type="ChEBI" id="CHEBI:36264"/>
    </ligand>
</feature>
<dbReference type="InterPro" id="IPR005950">
    <property type="entry name" value="ModA"/>
</dbReference>
<dbReference type="SUPFAM" id="SSF53850">
    <property type="entry name" value="Periplasmic binding protein-like II"/>
    <property type="match status" value="1"/>
</dbReference>
<sequence>MGQRPAGPVRVAAASDLKFVMDELAARYREQTGVPVQVTFGSSGQFAQQIRHGLPVDLYLSADEGYVFQLADAGLTQGRGVVYALGRVALIVPKSSAVALEPGLASLRAALPAMRAFAIANPGHAPYGRAAQQALERLGLWPIVRAKLVLGENVAQATQYVTSGAAQAGITGSSLALAPAVAGVTRSMVLPADLHAPMRQRMVLLRGAAPEAAGFHQFLQGDTARAALQRHGFGAA</sequence>
<proteinExistence type="inferred from homology"/>
<keyword evidence="3" id="KW-0732">Signal</keyword>
<dbReference type="PANTHER" id="PTHR30632">
    <property type="entry name" value="MOLYBDATE-BINDING PERIPLASMIC PROTEIN"/>
    <property type="match status" value="1"/>
</dbReference>
<dbReference type="GO" id="GO:0046872">
    <property type="term" value="F:metal ion binding"/>
    <property type="evidence" value="ECO:0007669"/>
    <property type="project" value="UniProtKB-KW"/>
</dbReference>
<dbReference type="GO" id="GO:0015689">
    <property type="term" value="P:molybdate ion transport"/>
    <property type="evidence" value="ECO:0007669"/>
    <property type="project" value="InterPro"/>
</dbReference>
<evidence type="ECO:0000256" key="3">
    <source>
        <dbReference type="ARBA" id="ARBA00022729"/>
    </source>
</evidence>
<evidence type="ECO:0000256" key="4">
    <source>
        <dbReference type="PIRSR" id="PIRSR004846-1"/>
    </source>
</evidence>
<dbReference type="EMBL" id="VTOX01000004">
    <property type="protein sequence ID" value="NKE66806.1"/>
    <property type="molecule type" value="Genomic_DNA"/>
</dbReference>
<dbReference type="NCBIfam" id="TIGR01256">
    <property type="entry name" value="modA"/>
    <property type="match status" value="1"/>
</dbReference>
<keyword evidence="2 4" id="KW-0479">Metal-binding</keyword>
<keyword evidence="4" id="KW-0500">Molybdenum</keyword>
<dbReference type="PANTHER" id="PTHR30632:SF14">
    <property type="entry name" value="TUNGSTATE_MOLYBDATE_CHROMATE-BINDING PROTEIN MODA"/>
    <property type="match status" value="1"/>
</dbReference>
<dbReference type="InterPro" id="IPR044084">
    <property type="entry name" value="AvModA-like_subst-bd"/>
</dbReference>
<accession>A0A7X6I6U8</accession>
<dbReference type="AlphaFoldDB" id="A0A7X6I6U8"/>
<name>A0A7X6I6U8_9BURK</name>
<feature type="binding site" evidence="4">
    <location>
        <position position="43"/>
    </location>
    <ligand>
        <name>molybdate</name>
        <dbReference type="ChEBI" id="CHEBI:36264"/>
    </ligand>
</feature>
<comment type="caution">
    <text evidence="5">The sequence shown here is derived from an EMBL/GenBank/DDBJ whole genome shotgun (WGS) entry which is preliminary data.</text>
</comment>
<evidence type="ECO:0000313" key="6">
    <source>
        <dbReference type="Proteomes" id="UP000521868"/>
    </source>
</evidence>
<dbReference type="GO" id="GO:0030973">
    <property type="term" value="F:molybdate ion binding"/>
    <property type="evidence" value="ECO:0007669"/>
    <property type="project" value="InterPro"/>
</dbReference>
<dbReference type="Gene3D" id="3.40.190.10">
    <property type="entry name" value="Periplasmic binding protein-like II"/>
    <property type="match status" value="2"/>
</dbReference>
<reference evidence="5 6" key="1">
    <citation type="journal article" date="2020" name="Nature">
        <title>Bacterial chemolithoautotrophy via manganese oxidation.</title>
        <authorList>
            <person name="Yu H."/>
            <person name="Leadbetter J.R."/>
        </authorList>
    </citation>
    <scope>NUCLEOTIDE SEQUENCE [LARGE SCALE GENOMIC DNA]</scope>
    <source>
        <strain evidence="5 6">RBP-1</strain>
    </source>
</reference>